<name>A0A517SMT9_9PLAN</name>
<keyword evidence="1" id="KW-0732">Signal</keyword>
<feature type="signal peptide" evidence="1">
    <location>
        <begin position="1"/>
        <end position="19"/>
    </location>
</feature>
<evidence type="ECO:0008006" key="4">
    <source>
        <dbReference type="Google" id="ProtNLM"/>
    </source>
</evidence>
<evidence type="ECO:0000313" key="3">
    <source>
        <dbReference type="Proteomes" id="UP000315700"/>
    </source>
</evidence>
<proteinExistence type="predicted"/>
<dbReference type="KEGG" id="ccos:Pan44_54990"/>
<dbReference type="Proteomes" id="UP000315700">
    <property type="component" value="Chromosome"/>
</dbReference>
<reference evidence="2 3" key="1">
    <citation type="submission" date="2019-02" db="EMBL/GenBank/DDBJ databases">
        <title>Deep-cultivation of Planctomycetes and their phenomic and genomic characterization uncovers novel biology.</title>
        <authorList>
            <person name="Wiegand S."/>
            <person name="Jogler M."/>
            <person name="Boedeker C."/>
            <person name="Pinto D."/>
            <person name="Vollmers J."/>
            <person name="Rivas-Marin E."/>
            <person name="Kohn T."/>
            <person name="Peeters S.H."/>
            <person name="Heuer A."/>
            <person name="Rast P."/>
            <person name="Oberbeckmann S."/>
            <person name="Bunk B."/>
            <person name="Jeske O."/>
            <person name="Meyerdierks A."/>
            <person name="Storesund J.E."/>
            <person name="Kallscheuer N."/>
            <person name="Luecker S."/>
            <person name="Lage O.M."/>
            <person name="Pohl T."/>
            <person name="Merkel B.J."/>
            <person name="Hornburger P."/>
            <person name="Mueller R.-W."/>
            <person name="Bruemmer F."/>
            <person name="Labrenz M."/>
            <person name="Spormann A.M."/>
            <person name="Op den Camp H."/>
            <person name="Overmann J."/>
            <person name="Amann R."/>
            <person name="Jetten M.S.M."/>
            <person name="Mascher T."/>
            <person name="Medema M.H."/>
            <person name="Devos D.P."/>
            <person name="Kaster A.-K."/>
            <person name="Ovreas L."/>
            <person name="Rohde M."/>
            <person name="Galperin M.Y."/>
            <person name="Jogler C."/>
        </authorList>
    </citation>
    <scope>NUCLEOTIDE SEQUENCE [LARGE SCALE GENOMIC DNA]</scope>
    <source>
        <strain evidence="2 3">Pan44</strain>
    </source>
</reference>
<gene>
    <name evidence="2" type="ORF">Pan44_54990</name>
</gene>
<feature type="chain" id="PRO_5021822546" description="Carboxypeptidase regulatory-like domain-containing protein" evidence="1">
    <location>
        <begin position="20"/>
        <end position="156"/>
    </location>
</feature>
<accession>A0A517SMT9</accession>
<evidence type="ECO:0000313" key="2">
    <source>
        <dbReference type="EMBL" id="QDT57430.1"/>
    </source>
</evidence>
<dbReference type="PROSITE" id="PS51257">
    <property type="entry name" value="PROKAR_LIPOPROTEIN"/>
    <property type="match status" value="1"/>
</dbReference>
<dbReference type="EMBL" id="CP036271">
    <property type="protein sequence ID" value="QDT57430.1"/>
    <property type="molecule type" value="Genomic_DNA"/>
</dbReference>
<protein>
    <recommendedName>
        <fullName evidence="4">Carboxypeptidase regulatory-like domain-containing protein</fullName>
    </recommendedName>
</protein>
<keyword evidence="3" id="KW-1185">Reference proteome</keyword>
<dbReference type="AlphaFoldDB" id="A0A517SMT9"/>
<dbReference type="InParanoid" id="A0A517SMT9"/>
<organism evidence="2 3">
    <name type="scientific">Caulifigura coniformis</name>
    <dbReference type="NCBI Taxonomy" id="2527983"/>
    <lineage>
        <taxon>Bacteria</taxon>
        <taxon>Pseudomonadati</taxon>
        <taxon>Planctomycetota</taxon>
        <taxon>Planctomycetia</taxon>
        <taxon>Planctomycetales</taxon>
        <taxon>Planctomycetaceae</taxon>
        <taxon>Caulifigura</taxon>
    </lineage>
</organism>
<evidence type="ECO:0000256" key="1">
    <source>
        <dbReference type="SAM" id="SignalP"/>
    </source>
</evidence>
<sequence precursor="true">MLRRRLSPLLAAAAIGVLAGCGSSDGRTHTAPVKGKITYKGEALHVGSIMFVPEAGGKTAVANISKDGEYVLGSYEDDDGAILGKHRIMIIALTAPGGTGLPEDFIKAKGGAEAQVSVIPEKFSDDKTSKLVAEVKDGENTIDIVLSEKSGEVKQN</sequence>